<feature type="region of interest" description="Disordered" evidence="1">
    <location>
        <begin position="1"/>
        <end position="35"/>
    </location>
</feature>
<reference evidence="2 3" key="1">
    <citation type="submission" date="2017-06" db="EMBL/GenBank/DDBJ databases">
        <title>A platform for efficient transgenesis in Macrostomum lignano, a flatworm model organism for stem cell research.</title>
        <authorList>
            <person name="Berezikov E."/>
        </authorList>
    </citation>
    <scope>NUCLEOTIDE SEQUENCE [LARGE SCALE GENOMIC DNA]</scope>
    <source>
        <strain evidence="2">DV1</strain>
        <tissue evidence="2">Whole organism</tissue>
    </source>
</reference>
<feature type="compositionally biased region" description="Polar residues" evidence="1">
    <location>
        <begin position="704"/>
        <end position="776"/>
    </location>
</feature>
<organism evidence="2 3">
    <name type="scientific">Macrostomum lignano</name>
    <dbReference type="NCBI Taxonomy" id="282301"/>
    <lineage>
        <taxon>Eukaryota</taxon>
        <taxon>Metazoa</taxon>
        <taxon>Spiralia</taxon>
        <taxon>Lophotrochozoa</taxon>
        <taxon>Platyhelminthes</taxon>
        <taxon>Rhabditophora</taxon>
        <taxon>Macrostomorpha</taxon>
        <taxon>Macrostomida</taxon>
        <taxon>Macrostomidae</taxon>
        <taxon>Macrostomum</taxon>
    </lineage>
</organism>
<feature type="compositionally biased region" description="Polar residues" evidence="1">
    <location>
        <begin position="962"/>
        <end position="986"/>
    </location>
</feature>
<evidence type="ECO:0000313" key="3">
    <source>
        <dbReference type="Proteomes" id="UP000215902"/>
    </source>
</evidence>
<feature type="region of interest" description="Disordered" evidence="1">
    <location>
        <begin position="253"/>
        <end position="316"/>
    </location>
</feature>
<feature type="compositionally biased region" description="Polar residues" evidence="1">
    <location>
        <begin position="1057"/>
        <end position="1067"/>
    </location>
</feature>
<feature type="compositionally biased region" description="Polar residues" evidence="1">
    <location>
        <begin position="647"/>
        <end position="656"/>
    </location>
</feature>
<feature type="compositionally biased region" description="Basic and acidic residues" evidence="1">
    <location>
        <begin position="255"/>
        <end position="264"/>
    </location>
</feature>
<feature type="region of interest" description="Disordered" evidence="1">
    <location>
        <begin position="133"/>
        <end position="176"/>
    </location>
</feature>
<protein>
    <submittedName>
        <fullName evidence="2">Uncharacterized protein</fullName>
    </submittedName>
</protein>
<feature type="compositionally biased region" description="Low complexity" evidence="1">
    <location>
        <begin position="204"/>
        <end position="218"/>
    </location>
</feature>
<feature type="compositionally biased region" description="Polar residues" evidence="1">
    <location>
        <begin position="915"/>
        <end position="953"/>
    </location>
</feature>
<name>A0A267ENA8_9PLAT</name>
<feature type="compositionally biased region" description="Basic and acidic residues" evidence="1">
    <location>
        <begin position="888"/>
        <end position="903"/>
    </location>
</feature>
<sequence>MKTRCASRAQKVKRQPRSNNGRVSKANRQQMRLSRIDLSPETTLALSSVAVIQKQICPQVNQQQSQQQDQQAHLVEALDSTLAVSHVESLGGNKRQSKRRGQTGLTDSPNSTVNCPTLSSSLLRSPAITSRPSAAAAAATKQNAVRVVKRRHRRKISSVSFADSSNATAGTDDKENERVAAAADVKQSPTVVNKSKSAKTLVASSATTVSTAVGSTESQINRAPPNLSLSSIACDSEATAYGNFAMSTMVYQRGRSRDRARPAEKLSLPTSGQTKTNKSHERNSNLLASLSPKQDAEPDARHSRSGQRTKKRLDGKSKATLLLDSIAMQSSGVSECVSMSDDIHQPDDAASCTNIDSTIKADALAQKQPSMASVAGCESAIASLNLSASIDKSLEPRAIIAASGAPSAPAQGGSRSCCQFDRSRERSRKLAAARNSLLKSCLLRNSCRSADRGLTNQSVESTNKSVSCKEQLSSSSVVKNLTDLSTSQKSQNRKFADGQSIEELIASSTSQSCKPRAVSLSDSQANVESASVVKQKADSVRSYSSAHYSGLSTNSADALGVSIYVSQDDSFSQSSSNDSDLTSDDSKSSTTTGESVVVAGECTDKTASKSYDNCQASTPSRANVAVSLACATSELCDDEVQLQPVASQLSSKSRPSLHQERSRICDASQLSLKPEKSQLSESRRSSLQPDRSQLGDSIHLSLQPEKSQLGDSNRPSPQPGSLQLGDSNRLSLQPDSSQLGDSNRPSLQPDRSQLSESRRPSQQPERSQISYSQRPSLQRDRSQHEDSNRLSLQPEETQLSESRRSSLQPERSQHKDSNRLSLKQESSQMCDSQRPGLQPDRSQFCDSIQLSLQPEASQLGDSIQLSLQPDRSQLGDSNRLNLQPNRSQLEDSKRLSLKQERSQMGDSQRPGLQPERSQISESGRPSLQPERSQLNESNRPSLQPDRSQLSESGRPSLLPVRSQLSESNRPSLQPERSQLNESNRPSLQPEISHLGESNRPNLQPERSQLNESGRPSLQPKRSQLSVSSQPSLLPVRSQHSNSLPQSLQPERLEMTNKSHNSNESQLGCGSRHLKSRTHDRSQNLDAIELSQQPETSQISDSTRLSLQPANSIRRSLLRRNSASETLQLKNSRVENLEVGCSLGRSIHRVKSLGSAASQHAESIWQQSSSSVIDKLLQKPDYQSSDSTSRISQSSNRDKIKRAKSSFVTSSGLDDKTLPCMQPEFTIIQQSNTEALHSQTGIDSQNFKADLVAEGKTAVTATQFITDQPAGVKLEDCRTSSPAKINNAAQVRSSQAVNFANVVEAGSSTCSVVHSVSQHSLSPMRCQPAVAVVSTLPVATSCDSATTTGYASASSDPHKVAMVPRSIISSSNPRSVELVEEGIQCDGVSSYKSQSQPDLQSSNLYATECLVTVNDSSIRRQYIDSVHASNMYATVSQATIDNSSIRRELLPSIVRQRQRARATGTSLTVAKSYLTETEFTVDDTAMRCQYLSSWHESNIFHTVAPEETMDQSSVRQLYIRSVAPPSPILDVDEDEHQLDKVVSRRVSVPAPSPLVYDQHEPDEVRTLQEHQVEDVAESRQEIQSVNQATEALSCSDADTQTQSDLSSLNKAAVFDNFEDLESANEFSATSYFYDPHDFLTKEAKVERVSLLPNLLPLDCFNFFTVEQGLTEFDMSTLRQVKLLTSEVDEYRLASASELSNATNATAAVRRSKRIQNNPPVRHVPSDWVRVFGYRKHPIRVMDRVLVGFLEPREHQRLKQLLKNKQH</sequence>
<feature type="compositionally biased region" description="Low complexity" evidence="1">
    <location>
        <begin position="570"/>
        <end position="580"/>
    </location>
</feature>
<feature type="compositionally biased region" description="Polar residues" evidence="1">
    <location>
        <begin position="819"/>
        <end position="831"/>
    </location>
</feature>
<dbReference type="Proteomes" id="UP000215902">
    <property type="component" value="Unassembled WGS sequence"/>
</dbReference>
<feature type="compositionally biased region" description="Polar residues" evidence="1">
    <location>
        <begin position="998"/>
        <end position="1015"/>
    </location>
</feature>
<feature type="compositionally biased region" description="Basic residues" evidence="1">
    <location>
        <begin position="147"/>
        <end position="156"/>
    </location>
</feature>
<comment type="caution">
    <text evidence="2">The sequence shown here is derived from an EMBL/GenBank/DDBJ whole genome shotgun (WGS) entry which is preliminary data.</text>
</comment>
<feature type="compositionally biased region" description="Polar residues" evidence="1">
    <location>
        <begin position="17"/>
        <end position="32"/>
    </location>
</feature>
<feature type="region of interest" description="Disordered" evidence="1">
    <location>
        <begin position="570"/>
        <end position="595"/>
    </location>
</feature>
<feature type="compositionally biased region" description="Low complexity" evidence="1">
    <location>
        <begin position="1183"/>
        <end position="1194"/>
    </location>
</feature>
<feature type="compositionally biased region" description="Low complexity" evidence="1">
    <location>
        <begin position="1021"/>
        <end position="1038"/>
    </location>
</feature>
<feature type="compositionally biased region" description="Basic and acidic residues" evidence="1">
    <location>
        <begin position="777"/>
        <end position="788"/>
    </location>
</feature>
<feature type="compositionally biased region" description="Polar residues" evidence="1">
    <location>
        <begin position="103"/>
        <end position="114"/>
    </location>
</feature>
<feature type="compositionally biased region" description="Polar residues" evidence="1">
    <location>
        <begin position="1039"/>
        <end position="1048"/>
    </location>
</feature>
<keyword evidence="3" id="KW-1185">Reference proteome</keyword>
<feature type="compositionally biased region" description="Polar residues" evidence="1">
    <location>
        <begin position="869"/>
        <end position="887"/>
    </location>
</feature>
<dbReference type="EMBL" id="NIVC01001948">
    <property type="protein sequence ID" value="PAA62329.1"/>
    <property type="molecule type" value="Genomic_DNA"/>
</dbReference>
<evidence type="ECO:0000256" key="1">
    <source>
        <dbReference type="SAM" id="MobiDB-lite"/>
    </source>
</evidence>
<feature type="compositionally biased region" description="Basic and acidic residues" evidence="1">
    <location>
        <begin position="673"/>
        <end position="684"/>
    </location>
</feature>
<feature type="compositionally biased region" description="Basic residues" evidence="1">
    <location>
        <begin position="1"/>
        <end position="16"/>
    </location>
</feature>
<proteinExistence type="predicted"/>
<accession>A0A267ENA8</accession>
<evidence type="ECO:0000313" key="2">
    <source>
        <dbReference type="EMBL" id="PAA62329.1"/>
    </source>
</evidence>
<feature type="compositionally biased region" description="Polar residues" evidence="1">
    <location>
        <begin position="789"/>
        <end position="810"/>
    </location>
</feature>
<feature type="region of interest" description="Disordered" evidence="1">
    <location>
        <begin position="204"/>
        <end position="227"/>
    </location>
</feature>
<feature type="region of interest" description="Disordered" evidence="1">
    <location>
        <begin position="647"/>
        <end position="842"/>
    </location>
</feature>
<feature type="region of interest" description="Disordered" evidence="1">
    <location>
        <begin position="869"/>
        <end position="1080"/>
    </location>
</feature>
<feature type="region of interest" description="Disordered" evidence="1">
    <location>
        <begin position="1179"/>
        <end position="1205"/>
    </location>
</feature>
<dbReference type="STRING" id="282301.A0A267ENA8"/>
<feature type="region of interest" description="Disordered" evidence="1">
    <location>
        <begin position="87"/>
        <end position="114"/>
    </location>
</feature>
<gene>
    <name evidence="2" type="ORF">BOX15_Mlig017885g1</name>
</gene>